<dbReference type="EMBL" id="JBHUKQ010000036">
    <property type="protein sequence ID" value="MFD2487924.1"/>
    <property type="molecule type" value="Genomic_DNA"/>
</dbReference>
<evidence type="ECO:0000256" key="1">
    <source>
        <dbReference type="ARBA" id="ARBA00023125"/>
    </source>
</evidence>
<protein>
    <submittedName>
        <fullName evidence="4">TetR/AcrR family transcriptional regulator</fullName>
    </submittedName>
</protein>
<sequence>MPEVVRPYRGVSADERRRQRRSQLLEAGLDVVGEVGVADTTVDLVCKRAGLSKRYFYESFADREALLTAVLTGVFDAVRSSLETALTDAPSAAEERMTLLVTATVEAIATDPRVSRLWVEANHHPALEQHRSEAYAEFADLLVSILLPGREDDPAAQSAFVLVVAGTTEVLRRWLADGSPGSPAGIVDVLRRVGLAVTGEFG</sequence>
<evidence type="ECO:0000259" key="3">
    <source>
        <dbReference type="PROSITE" id="PS50977"/>
    </source>
</evidence>
<gene>
    <name evidence="4" type="ORF">ACFSUT_47145</name>
</gene>
<dbReference type="InterPro" id="IPR050109">
    <property type="entry name" value="HTH-type_TetR-like_transc_reg"/>
</dbReference>
<keyword evidence="1 2" id="KW-0238">DNA-binding</keyword>
<organism evidence="4 5">
    <name type="scientific">Amycolatopsis albidoflavus</name>
    <dbReference type="NCBI Taxonomy" id="102226"/>
    <lineage>
        <taxon>Bacteria</taxon>
        <taxon>Bacillati</taxon>
        <taxon>Actinomycetota</taxon>
        <taxon>Actinomycetes</taxon>
        <taxon>Pseudonocardiales</taxon>
        <taxon>Pseudonocardiaceae</taxon>
        <taxon>Amycolatopsis</taxon>
    </lineage>
</organism>
<evidence type="ECO:0000313" key="4">
    <source>
        <dbReference type="EMBL" id="MFD2487924.1"/>
    </source>
</evidence>
<dbReference type="Pfam" id="PF00440">
    <property type="entry name" value="TetR_N"/>
    <property type="match status" value="1"/>
</dbReference>
<dbReference type="Proteomes" id="UP001597542">
    <property type="component" value="Unassembled WGS sequence"/>
</dbReference>
<comment type="caution">
    <text evidence="4">The sequence shown here is derived from an EMBL/GenBank/DDBJ whole genome shotgun (WGS) entry which is preliminary data.</text>
</comment>
<dbReference type="InterPro" id="IPR001647">
    <property type="entry name" value="HTH_TetR"/>
</dbReference>
<accession>A0ABW5IER5</accession>
<evidence type="ECO:0000313" key="5">
    <source>
        <dbReference type="Proteomes" id="UP001597542"/>
    </source>
</evidence>
<feature type="domain" description="HTH tetR-type" evidence="3">
    <location>
        <begin position="18"/>
        <end position="78"/>
    </location>
</feature>
<dbReference type="InterPro" id="IPR009057">
    <property type="entry name" value="Homeodomain-like_sf"/>
</dbReference>
<dbReference type="Gene3D" id="1.10.357.10">
    <property type="entry name" value="Tetracycline Repressor, domain 2"/>
    <property type="match status" value="1"/>
</dbReference>
<reference evidence="5" key="1">
    <citation type="journal article" date="2019" name="Int. J. Syst. Evol. Microbiol.">
        <title>The Global Catalogue of Microorganisms (GCM) 10K type strain sequencing project: providing services to taxonomists for standard genome sequencing and annotation.</title>
        <authorList>
            <consortium name="The Broad Institute Genomics Platform"/>
            <consortium name="The Broad Institute Genome Sequencing Center for Infectious Disease"/>
            <person name="Wu L."/>
            <person name="Ma J."/>
        </authorList>
    </citation>
    <scope>NUCLEOTIDE SEQUENCE [LARGE SCALE GENOMIC DNA]</scope>
    <source>
        <strain evidence="5">CGMCC 4.7638</strain>
    </source>
</reference>
<dbReference type="InterPro" id="IPR036271">
    <property type="entry name" value="Tet_transcr_reg_TetR-rel_C_sf"/>
</dbReference>
<dbReference type="PANTHER" id="PTHR30055:SF226">
    <property type="entry name" value="HTH-TYPE TRANSCRIPTIONAL REGULATOR PKSA"/>
    <property type="match status" value="1"/>
</dbReference>
<dbReference type="RefSeq" id="WP_344268858.1">
    <property type="nucleotide sequence ID" value="NZ_BAAAHV010000006.1"/>
</dbReference>
<dbReference type="SUPFAM" id="SSF48498">
    <property type="entry name" value="Tetracyclin repressor-like, C-terminal domain"/>
    <property type="match status" value="1"/>
</dbReference>
<proteinExistence type="predicted"/>
<evidence type="ECO:0000256" key="2">
    <source>
        <dbReference type="PROSITE-ProRule" id="PRU00335"/>
    </source>
</evidence>
<feature type="DNA-binding region" description="H-T-H motif" evidence="2">
    <location>
        <begin position="41"/>
        <end position="60"/>
    </location>
</feature>
<dbReference type="PANTHER" id="PTHR30055">
    <property type="entry name" value="HTH-TYPE TRANSCRIPTIONAL REGULATOR RUTR"/>
    <property type="match status" value="1"/>
</dbReference>
<dbReference type="SUPFAM" id="SSF46689">
    <property type="entry name" value="Homeodomain-like"/>
    <property type="match status" value="1"/>
</dbReference>
<dbReference type="PROSITE" id="PS50977">
    <property type="entry name" value="HTH_TETR_2"/>
    <property type="match status" value="1"/>
</dbReference>
<keyword evidence="5" id="KW-1185">Reference proteome</keyword>
<name>A0ABW5IER5_9PSEU</name>